<dbReference type="Pfam" id="PF19279">
    <property type="entry name" value="YegS_C"/>
    <property type="match status" value="1"/>
</dbReference>
<dbReference type="Proteomes" id="UP000472573">
    <property type="component" value="Unassembled WGS sequence"/>
</dbReference>
<dbReference type="PANTHER" id="PTHR12358:SF54">
    <property type="entry name" value="SPHINGOSINE KINASE RELATED PROTEIN"/>
    <property type="match status" value="1"/>
</dbReference>
<keyword evidence="7" id="KW-0444">Lipid biosynthesis</keyword>
<gene>
    <name evidence="10" type="ORF">GBO79_09610</name>
    <name evidence="11" type="ORF">ITQ97_10130</name>
</gene>
<evidence type="ECO:0000256" key="1">
    <source>
        <dbReference type="ARBA" id="ARBA00001946"/>
    </source>
</evidence>
<evidence type="ECO:0000256" key="4">
    <source>
        <dbReference type="ARBA" id="ARBA00022741"/>
    </source>
</evidence>
<reference evidence="10 12" key="1">
    <citation type="submission" date="2019-10" db="EMBL/GenBank/DDBJ databases">
        <authorList>
            <person name="Irmler S."/>
            <person name="Berthoud H."/>
            <person name="Roetschi A."/>
            <person name="Arias E."/>
            <person name="Shani N."/>
            <person name="Wuethrich D."/>
            <person name="Bruggmann R."/>
        </authorList>
    </citation>
    <scope>NUCLEOTIDE SEQUENCE [LARGE SCALE GENOMIC DNA]</scope>
    <source>
        <strain evidence="10 12">FAM13073</strain>
    </source>
</reference>
<keyword evidence="7" id="KW-0443">Lipid metabolism</keyword>
<evidence type="ECO:0000256" key="2">
    <source>
        <dbReference type="ARBA" id="ARBA00005983"/>
    </source>
</evidence>
<dbReference type="Gene3D" id="3.40.50.10330">
    <property type="entry name" value="Probable inorganic polyphosphate/atp-NAD kinase, domain 1"/>
    <property type="match status" value="1"/>
</dbReference>
<dbReference type="PANTHER" id="PTHR12358">
    <property type="entry name" value="SPHINGOSINE KINASE"/>
    <property type="match status" value="1"/>
</dbReference>
<evidence type="ECO:0000259" key="9">
    <source>
        <dbReference type="PROSITE" id="PS50146"/>
    </source>
</evidence>
<keyword evidence="3" id="KW-0808">Transferase</keyword>
<dbReference type="SMART" id="SM00046">
    <property type="entry name" value="DAGKc"/>
    <property type="match status" value="1"/>
</dbReference>
<evidence type="ECO:0000256" key="3">
    <source>
        <dbReference type="ARBA" id="ARBA00022679"/>
    </source>
</evidence>
<dbReference type="GO" id="GO:0005524">
    <property type="term" value="F:ATP binding"/>
    <property type="evidence" value="ECO:0007669"/>
    <property type="project" value="UniProtKB-KW"/>
</dbReference>
<keyword evidence="6" id="KW-0067">ATP-binding</keyword>
<dbReference type="RefSeq" id="WP_060744177.1">
    <property type="nucleotide sequence ID" value="NZ_CP023655.1"/>
</dbReference>
<keyword evidence="4" id="KW-0547">Nucleotide-binding</keyword>
<evidence type="ECO:0000313" key="10">
    <source>
        <dbReference type="EMBL" id="KAF0412245.1"/>
    </source>
</evidence>
<protein>
    <submittedName>
        <fullName evidence="11">Diacylglycerol kinase family lipid kinase</fullName>
    </submittedName>
    <submittedName>
        <fullName evidence="10">YegS/Rv2252/BmrU family lipid kinase</fullName>
    </submittedName>
</protein>
<dbReference type="Gene3D" id="2.60.200.40">
    <property type="match status" value="1"/>
</dbReference>
<dbReference type="AlphaFoldDB" id="A0A6L4ZZ17"/>
<evidence type="ECO:0000256" key="5">
    <source>
        <dbReference type="ARBA" id="ARBA00022777"/>
    </source>
</evidence>
<dbReference type="GO" id="GO:0008654">
    <property type="term" value="P:phospholipid biosynthetic process"/>
    <property type="evidence" value="ECO:0007669"/>
    <property type="project" value="UniProtKB-KW"/>
</dbReference>
<organism evidence="11 13">
    <name type="scientific">Pediococcus pentosaceus</name>
    <dbReference type="NCBI Taxonomy" id="1255"/>
    <lineage>
        <taxon>Bacteria</taxon>
        <taxon>Bacillati</taxon>
        <taxon>Bacillota</taxon>
        <taxon>Bacilli</taxon>
        <taxon>Lactobacillales</taxon>
        <taxon>Lactobacillaceae</taxon>
        <taxon>Pediococcus</taxon>
    </lineage>
</organism>
<dbReference type="EMBL" id="JADOFV010000009">
    <property type="protein sequence ID" value="MBF7128130.1"/>
    <property type="molecule type" value="Genomic_DNA"/>
</dbReference>
<keyword evidence="5 11" id="KW-0418">Kinase</keyword>
<keyword evidence="8" id="KW-1208">Phospholipid metabolism</keyword>
<dbReference type="InterPro" id="IPR017438">
    <property type="entry name" value="ATP-NAD_kinase_N"/>
</dbReference>
<evidence type="ECO:0000256" key="6">
    <source>
        <dbReference type="ARBA" id="ARBA00022840"/>
    </source>
</evidence>
<dbReference type="InterPro" id="IPR050187">
    <property type="entry name" value="Lipid_Phosphate_FormReg"/>
</dbReference>
<evidence type="ECO:0000256" key="7">
    <source>
        <dbReference type="ARBA" id="ARBA00023209"/>
    </source>
</evidence>
<keyword evidence="12" id="KW-1185">Reference proteome</keyword>
<comment type="cofactor">
    <cofactor evidence="1">
        <name>Mg(2+)</name>
        <dbReference type="ChEBI" id="CHEBI:18420"/>
    </cofactor>
</comment>
<name>A0A6L4ZZ17_PEDPE</name>
<evidence type="ECO:0000256" key="8">
    <source>
        <dbReference type="ARBA" id="ARBA00023264"/>
    </source>
</evidence>
<reference evidence="11" key="4">
    <citation type="submission" date="2020-11" db="EMBL/GenBank/DDBJ databases">
        <title>Antibiotic susceptibility profiles of Pediococcus pentosaceus from various origins and their implications for the safety assessment of strains with food-technology applications.</title>
        <authorList>
            <person name="Shani N."/>
            <person name="Oberhaensli S."/>
            <person name="Arias E."/>
        </authorList>
    </citation>
    <scope>NUCLEOTIDE SEQUENCE</scope>
    <source>
        <strain evidence="11">FAM 19164</strain>
    </source>
</reference>
<sequence length="320" mass="35881">MNEQIKYYFIVNKWAGAHHSAQTWEQLHQLLVQNAVNFERVVTKYPQHATQLAQEFADLHPQGWVIVAIGGDGTLLEVLNGVRRSKNTVPIGYVPAGSGNDFARAVGIASDPSTALQQLIQTTTPITLDIGAYQNQANQLTQYFTNNIGIGFDARVVYEANQGQKVKLSKWHLESMAYVSALLKTLMRQKGFPLTIDIDGERHEFANAFVVSLTNIKYFGGGVGIAPRANLHDGKLDVVITEKLSFFKFVKLFIKLLRGGKHLDMPDVFFKTGREIHVQAFENEHGQVNGEDLPLQAFDLKIWMTKQPFWFNHKAAASQE</sequence>
<evidence type="ECO:0000313" key="11">
    <source>
        <dbReference type="EMBL" id="MBF7128130.1"/>
    </source>
</evidence>
<feature type="domain" description="DAGKc" evidence="9">
    <location>
        <begin position="2"/>
        <end position="138"/>
    </location>
</feature>
<dbReference type="SUPFAM" id="SSF111331">
    <property type="entry name" value="NAD kinase/diacylglycerol kinase-like"/>
    <property type="match status" value="1"/>
</dbReference>
<keyword evidence="7" id="KW-0594">Phospholipid biosynthesis</keyword>
<dbReference type="InterPro" id="IPR045540">
    <property type="entry name" value="YegS/DAGK_C"/>
</dbReference>
<comment type="similarity">
    <text evidence="2">Belongs to the diacylglycerol/lipid kinase family.</text>
</comment>
<accession>A0A6L4ZZ17</accession>
<reference evidence="12" key="3">
    <citation type="submission" date="2020-03" db="EMBL/GenBank/DDBJ databases">
        <title>SpeciesPrimer: A bioinformatics pipeline dedicated to the design of qPCR primers for the quantification of bacterial species.</title>
        <authorList>
            <person name="Dreier M."/>
            <person name="Berthoud H."/>
            <person name="Shani N."/>
            <person name="Wechsler D."/>
            <person name="Junier P."/>
        </authorList>
    </citation>
    <scope>NUCLEOTIDE SEQUENCE [LARGE SCALE GENOMIC DNA]</scope>
    <source>
        <strain evidence="12">FAM13073</strain>
    </source>
</reference>
<dbReference type="GO" id="GO:0016301">
    <property type="term" value="F:kinase activity"/>
    <property type="evidence" value="ECO:0007669"/>
    <property type="project" value="UniProtKB-KW"/>
</dbReference>
<dbReference type="EMBL" id="WENB01000008">
    <property type="protein sequence ID" value="KAF0412245.1"/>
    <property type="molecule type" value="Genomic_DNA"/>
</dbReference>
<comment type="caution">
    <text evidence="11">The sequence shown here is derived from an EMBL/GenBank/DDBJ whole genome shotgun (WGS) entry which is preliminary data.</text>
</comment>
<proteinExistence type="inferred from homology"/>
<evidence type="ECO:0000313" key="12">
    <source>
        <dbReference type="Proteomes" id="UP000472573"/>
    </source>
</evidence>
<dbReference type="Proteomes" id="UP000743107">
    <property type="component" value="Unassembled WGS sequence"/>
</dbReference>
<dbReference type="InterPro" id="IPR016064">
    <property type="entry name" value="NAD/diacylglycerol_kinase_sf"/>
</dbReference>
<dbReference type="InterPro" id="IPR001206">
    <property type="entry name" value="Diacylglycerol_kinase_cat_dom"/>
</dbReference>
<dbReference type="NCBIfam" id="TIGR00147">
    <property type="entry name" value="YegS/Rv2252/BmrU family lipid kinase"/>
    <property type="match status" value="1"/>
</dbReference>
<dbReference type="Pfam" id="PF00781">
    <property type="entry name" value="DAGK_cat"/>
    <property type="match status" value="1"/>
</dbReference>
<reference evidence="10" key="2">
    <citation type="submission" date="2019-12" db="EMBL/GenBank/DDBJ databases">
        <title>SpeciesPrimer: A bioinformatics pipeline dedicated to the design of qPCR primers for the quantification of bacterial species.</title>
        <authorList>
            <person name="Dreier M."/>
            <person name="Berthoud H."/>
            <person name="Shani N."/>
            <person name="Wechsler D."/>
            <person name="Junier P."/>
        </authorList>
    </citation>
    <scope>NUCLEOTIDE SEQUENCE</scope>
    <source>
        <strain evidence="10">FAM13073</strain>
    </source>
</reference>
<dbReference type="PROSITE" id="PS50146">
    <property type="entry name" value="DAGK"/>
    <property type="match status" value="1"/>
</dbReference>
<evidence type="ECO:0000313" key="13">
    <source>
        <dbReference type="Proteomes" id="UP000743107"/>
    </source>
</evidence>
<dbReference type="InterPro" id="IPR005218">
    <property type="entry name" value="Diacylglycerol/lipid_kinase"/>
</dbReference>